<dbReference type="EMBL" id="CAJJDM010000006">
    <property type="protein sequence ID" value="CAD8045113.1"/>
    <property type="molecule type" value="Genomic_DNA"/>
</dbReference>
<dbReference type="AlphaFoldDB" id="A0A8S1JR79"/>
<protein>
    <submittedName>
        <fullName evidence="1">Uncharacterized protein</fullName>
    </submittedName>
</protein>
<evidence type="ECO:0000313" key="1">
    <source>
        <dbReference type="EMBL" id="CAD8045113.1"/>
    </source>
</evidence>
<evidence type="ECO:0000313" key="2">
    <source>
        <dbReference type="Proteomes" id="UP000688137"/>
    </source>
</evidence>
<gene>
    <name evidence="1" type="ORF">PPRIM_AZ9-3.1.T0090138</name>
</gene>
<proteinExistence type="predicted"/>
<sequence length="130" mass="15732">MILSYLNLLFIINDIYLNFNINYQIININQISKHRRISNGFKIIQVFISLEEHQKIKYFTMEIKKTQQEHTMITQIPDKDSKQDGIQIKPERETPKLQEKSVKIKEIHIYLHIKHKHMYQLSNKIKKKNI</sequence>
<name>A0A8S1JR79_PARPR</name>
<organism evidence="1 2">
    <name type="scientific">Paramecium primaurelia</name>
    <dbReference type="NCBI Taxonomy" id="5886"/>
    <lineage>
        <taxon>Eukaryota</taxon>
        <taxon>Sar</taxon>
        <taxon>Alveolata</taxon>
        <taxon>Ciliophora</taxon>
        <taxon>Intramacronucleata</taxon>
        <taxon>Oligohymenophorea</taxon>
        <taxon>Peniculida</taxon>
        <taxon>Parameciidae</taxon>
        <taxon>Paramecium</taxon>
    </lineage>
</organism>
<comment type="caution">
    <text evidence="1">The sequence shown here is derived from an EMBL/GenBank/DDBJ whole genome shotgun (WGS) entry which is preliminary data.</text>
</comment>
<reference evidence="1" key="1">
    <citation type="submission" date="2021-01" db="EMBL/GenBank/DDBJ databases">
        <authorList>
            <consortium name="Genoscope - CEA"/>
            <person name="William W."/>
        </authorList>
    </citation>
    <scope>NUCLEOTIDE SEQUENCE</scope>
</reference>
<accession>A0A8S1JR79</accession>
<keyword evidence="2" id="KW-1185">Reference proteome</keyword>
<dbReference type="Proteomes" id="UP000688137">
    <property type="component" value="Unassembled WGS sequence"/>
</dbReference>